<dbReference type="Gene3D" id="3.40.50.10140">
    <property type="entry name" value="Toll/interleukin-1 receptor homology (TIR) domain"/>
    <property type="match status" value="2"/>
</dbReference>
<evidence type="ECO:0000259" key="4">
    <source>
        <dbReference type="PROSITE" id="PS50104"/>
    </source>
</evidence>
<feature type="region of interest" description="Disordered" evidence="2">
    <location>
        <begin position="1071"/>
        <end position="1282"/>
    </location>
</feature>
<dbReference type="Proteomes" id="UP000694845">
    <property type="component" value="Unplaced"/>
</dbReference>
<evidence type="ECO:0000256" key="2">
    <source>
        <dbReference type="SAM" id="MobiDB-lite"/>
    </source>
</evidence>
<evidence type="ECO:0000313" key="6">
    <source>
        <dbReference type="Proteomes" id="UP000694845"/>
    </source>
</evidence>
<proteinExistence type="predicted"/>
<dbReference type="InterPro" id="IPR011029">
    <property type="entry name" value="DEATH-like_dom_sf"/>
</dbReference>
<dbReference type="Pfam" id="PF00531">
    <property type="entry name" value="Death"/>
    <property type="match status" value="1"/>
</dbReference>
<dbReference type="PROSITE" id="PS50104">
    <property type="entry name" value="TIR"/>
    <property type="match status" value="2"/>
</dbReference>
<dbReference type="CDD" id="cd15841">
    <property type="entry name" value="SNARE_Qc"/>
    <property type="match status" value="1"/>
</dbReference>
<evidence type="ECO:0000259" key="3">
    <source>
        <dbReference type="PROSITE" id="PS50017"/>
    </source>
</evidence>
<feature type="compositionally biased region" description="Polar residues" evidence="2">
    <location>
        <begin position="1071"/>
        <end position="1083"/>
    </location>
</feature>
<evidence type="ECO:0000256" key="1">
    <source>
        <dbReference type="SAM" id="Coils"/>
    </source>
</evidence>
<feature type="domain" description="TIR" evidence="4">
    <location>
        <begin position="731"/>
        <end position="864"/>
    </location>
</feature>
<protein>
    <submittedName>
        <fullName evidence="7 8">Uncharacterized protein LOC110987312 isoform X1</fullName>
    </submittedName>
</protein>
<feature type="domain" description="T-SNARE coiled-coil homology" evidence="5">
    <location>
        <begin position="568"/>
        <end position="630"/>
    </location>
</feature>
<dbReference type="SUPFAM" id="SSF48371">
    <property type="entry name" value="ARM repeat"/>
    <property type="match status" value="1"/>
</dbReference>
<dbReference type="PANTHER" id="PTHR47508:SF1">
    <property type="entry name" value="NON-SPECIFIC SERINE_THREONINE PROTEIN KINASE"/>
    <property type="match status" value="1"/>
</dbReference>
<keyword evidence="1" id="KW-0175">Coiled coil</keyword>
<feature type="domain" description="Death" evidence="3">
    <location>
        <begin position="649"/>
        <end position="714"/>
    </location>
</feature>
<evidence type="ECO:0000259" key="5">
    <source>
        <dbReference type="PROSITE" id="PS50192"/>
    </source>
</evidence>
<dbReference type="GeneID" id="110987312"/>
<dbReference type="SUPFAM" id="SSF47986">
    <property type="entry name" value="DEATH domain"/>
    <property type="match status" value="1"/>
</dbReference>
<dbReference type="GO" id="GO:0007165">
    <property type="term" value="P:signal transduction"/>
    <property type="evidence" value="ECO:0007669"/>
    <property type="project" value="InterPro"/>
</dbReference>
<dbReference type="InterPro" id="IPR000488">
    <property type="entry name" value="Death_dom"/>
</dbReference>
<dbReference type="PROSITE" id="PS50192">
    <property type="entry name" value="T_SNARE"/>
    <property type="match status" value="1"/>
</dbReference>
<evidence type="ECO:0000313" key="7">
    <source>
        <dbReference type="RefSeq" id="XP_022105631.1"/>
    </source>
</evidence>
<feature type="domain" description="TIR" evidence="4">
    <location>
        <begin position="923"/>
        <end position="1053"/>
    </location>
</feature>
<feature type="compositionally biased region" description="Basic and acidic residues" evidence="2">
    <location>
        <begin position="1260"/>
        <end position="1270"/>
    </location>
</feature>
<dbReference type="Pfam" id="PF13676">
    <property type="entry name" value="TIR_2"/>
    <property type="match status" value="2"/>
</dbReference>
<dbReference type="RefSeq" id="XP_022105631.1">
    <property type="nucleotide sequence ID" value="XM_022249939.1"/>
</dbReference>
<accession>A0A8B7ZL67</accession>
<organism evidence="6 8">
    <name type="scientific">Acanthaster planci</name>
    <name type="common">Crown-of-thorns starfish</name>
    <dbReference type="NCBI Taxonomy" id="133434"/>
    <lineage>
        <taxon>Eukaryota</taxon>
        <taxon>Metazoa</taxon>
        <taxon>Echinodermata</taxon>
        <taxon>Eleutherozoa</taxon>
        <taxon>Asterozoa</taxon>
        <taxon>Asteroidea</taxon>
        <taxon>Valvatacea</taxon>
        <taxon>Valvatida</taxon>
        <taxon>Acanthasteridae</taxon>
        <taxon>Acanthaster</taxon>
    </lineage>
</organism>
<sequence length="1282" mass="144301">MNDFAKMPSTKEVAELIKKDPTAVDSYMPLVLPAIRDDEEVKERSGDLKDAVANKVFEEVKSKKNHYEKHMLDLCQTCLEKRATKYYELAADMFKEKHIINWKQHVAPAEKLIKTFEVPVALVRNKRDEWWGDDRAPSDTEMGGALAKCIEAMLEGFDRDKILKKVSKCIIEVLAVLFKSPNELQIVAGYAFVSDSWHKISWEGSEKILPEMYTAMYEWMTSGDVDLESISDDKTNFISETLSNSLSGAGSPSKYAKEVSKIFQYLLTQELDGQPCSGYGLVVQNICTQFVSKHCGNQRLIKDFVPGVIKLLKTDTEHLVTIASSCITSFYQQVDLLAPCADDVMDVFLAGKSDMLGMCLKPLYGVSPEKILSRFDQLSEAIEDMNQTNKTYIYMLWDDVAKDNAKILVPHVDLMMDDVTNGQLCHQVVLVLGNISVKFPDLFVDKIDKLMRIAKQTPYTIHSIAKVVASVGQINEEQANRCMKILIDKLKSSEDTWISTILMEIKRIGRKYVEVLKKYRADIEPLLKSQAMGVPDLVQSLIDFMEGRSLEALADDVEDVKEDVQDLDNRVTETEQNVDRLDKTVTEQGQEIENVKNEVAEQGERLDELEEVVDETIVKVDEIDHKTITNAPKWSRDISKLLNVEHEHDWRYLAIRLGFTGEDVRNWALSPDPTMAILAEWYTIHKSSEATYAVLTALQDMGRDDAATIVEEALKAADSKVPKAAPEMSEKPPRVFISYQWDHQPEVKAIREHLEKAGFSCWLDIGQMGGGDSLFAKINEGMRAAKVVLCMCTEKYSKSENCNKEVNLANLLNKPIIPVLIEKIAWPPAGSMSMLFAQLLYIQFFTDKEYVRGDKFWEDAKFAELLGQISYHVAPDEEMITDEYRNWAPQIDDLPKVVKKADEKKPTGAAAKEEKSTEEGDEIIPQVFISYQWDKQTEIKALYSRLTSLGFSCWLDIMQMGGGDPLYSKIDKGIRNAKVVVSSVTPKYALSANCRREVSLSDALAKPIIPLLMQKMTWPPEGPMSMPFAQLLYIDCTAPSTQTEFRDAKFDELVQKIKAYATVEDAVVQKVSASQDETKQPVNEQDVKQTELDTSSSPPPAEENKPLRADDQDKLAQTPKDGDKRESEPDLPEKAQEVKETEAKTSPSPPLAEENKPPTADDQDKLAQTPKDGDKRESEPDLPEKAQEVKETETKTSPSPPLAEENKPPRADDQEKLAQTPKDGDKEKIQRPKEDPGRPKSETGPKHAEIIQQDRSASAPKERAKPESPPKKKKKSSVCAIL</sequence>
<feature type="coiled-coil region" evidence="1">
    <location>
        <begin position="550"/>
        <end position="626"/>
    </location>
</feature>
<dbReference type="KEGG" id="aplc:110987312"/>
<dbReference type="SMART" id="SM00005">
    <property type="entry name" value="DEATH"/>
    <property type="match status" value="1"/>
</dbReference>
<gene>
    <name evidence="7 8" type="primary">LOC110987312</name>
</gene>
<feature type="compositionally biased region" description="Basic and acidic residues" evidence="2">
    <location>
        <begin position="1204"/>
        <end position="1249"/>
    </location>
</feature>
<name>A0A8B7ZL67_ACAPL</name>
<dbReference type="InterPro" id="IPR000727">
    <property type="entry name" value="T_SNARE_dom"/>
</dbReference>
<dbReference type="InterPro" id="IPR016024">
    <property type="entry name" value="ARM-type_fold"/>
</dbReference>
<keyword evidence="6" id="KW-1185">Reference proteome</keyword>
<dbReference type="OMA" id="WHTITWE"/>
<dbReference type="RefSeq" id="XP_022105640.1">
    <property type="nucleotide sequence ID" value="XM_022249948.1"/>
</dbReference>
<dbReference type="InterPro" id="IPR035897">
    <property type="entry name" value="Toll_tir_struct_dom_sf"/>
</dbReference>
<reference evidence="7 8" key="1">
    <citation type="submission" date="2025-04" db="UniProtKB">
        <authorList>
            <consortium name="RefSeq"/>
        </authorList>
    </citation>
    <scope>IDENTIFICATION</scope>
</reference>
<dbReference type="OrthoDB" id="6078042at2759"/>
<dbReference type="Gene3D" id="1.10.533.10">
    <property type="entry name" value="Death Domain, Fas"/>
    <property type="match status" value="1"/>
</dbReference>
<dbReference type="PANTHER" id="PTHR47508">
    <property type="entry name" value="SAM DOMAIN-CONTAINING PROTEIN-RELATED"/>
    <property type="match status" value="1"/>
</dbReference>
<feature type="compositionally biased region" description="Basic and acidic residues" evidence="2">
    <location>
        <begin position="1102"/>
        <end position="1143"/>
    </location>
</feature>
<dbReference type="InterPro" id="IPR000157">
    <property type="entry name" value="TIR_dom"/>
</dbReference>
<evidence type="ECO:0000313" key="8">
    <source>
        <dbReference type="RefSeq" id="XP_022105640.1"/>
    </source>
</evidence>
<feature type="compositionally biased region" description="Basic and acidic residues" evidence="2">
    <location>
        <begin position="1171"/>
        <end position="1194"/>
    </location>
</feature>
<dbReference type="PROSITE" id="PS50017">
    <property type="entry name" value="DEATH_DOMAIN"/>
    <property type="match status" value="1"/>
</dbReference>
<dbReference type="SUPFAM" id="SSF52200">
    <property type="entry name" value="Toll/Interleukin receptor TIR domain"/>
    <property type="match status" value="2"/>
</dbReference>
<dbReference type="Gene3D" id="1.20.5.340">
    <property type="match status" value="1"/>
</dbReference>